<accession>A0A4R4EKY5</accession>
<dbReference type="InterPro" id="IPR027417">
    <property type="entry name" value="P-loop_NTPase"/>
</dbReference>
<sequence length="303" mass="32847">MIQLTNVTKKFADKTAVNNISLYLHPGVITGFLGPNGAGKTTTMRMILGLAAPTSGSISVAGKLYAALEQPLSKIGAMVDASAIDGRLTPRQHLTILATAAGINKSRVDELLGFVGLHKVADKKIKEFSLGMKQRIGIAGSLIGDPETIMMDEPFNGLDVEGIHWLRNLLGDLAKQGKAVLISSHLLSEVQEIADRIIVLARGELIADMGMDEMQNESFSSYVQVQSSNTPLLKKALIEHGAGVDVPESEILHVRKMDIRRIGDIAFAYGIHIYELVKYQPSLEQLFSELVDGKTDYKGINLN</sequence>
<evidence type="ECO:0000256" key="1">
    <source>
        <dbReference type="ARBA" id="ARBA00005417"/>
    </source>
</evidence>
<dbReference type="SMART" id="SM00382">
    <property type="entry name" value="AAA"/>
    <property type="match status" value="1"/>
</dbReference>
<dbReference type="InterPro" id="IPR017871">
    <property type="entry name" value="ABC_transporter-like_CS"/>
</dbReference>
<proteinExistence type="inferred from homology"/>
<evidence type="ECO:0000256" key="3">
    <source>
        <dbReference type="ARBA" id="ARBA00022741"/>
    </source>
</evidence>
<dbReference type="Gene3D" id="3.40.50.300">
    <property type="entry name" value="P-loop containing nucleotide triphosphate hydrolases"/>
    <property type="match status" value="1"/>
</dbReference>
<dbReference type="EMBL" id="SKFG01000001">
    <property type="protein sequence ID" value="TCZ80896.1"/>
    <property type="molecule type" value="Genomic_DNA"/>
</dbReference>
<keyword evidence="3" id="KW-0547">Nucleotide-binding</keyword>
<dbReference type="InterPro" id="IPR003593">
    <property type="entry name" value="AAA+_ATPase"/>
</dbReference>
<reference evidence="6 7" key="1">
    <citation type="submission" date="2019-03" db="EMBL/GenBank/DDBJ databases">
        <authorList>
            <person name="Kim M.K.M."/>
        </authorList>
    </citation>
    <scope>NUCLEOTIDE SEQUENCE [LARGE SCALE GENOMIC DNA]</scope>
    <source>
        <strain evidence="6 7">18JY21-1</strain>
    </source>
</reference>
<keyword evidence="4 6" id="KW-0067">ATP-binding</keyword>
<dbReference type="SUPFAM" id="SSF52540">
    <property type="entry name" value="P-loop containing nucleoside triphosphate hydrolases"/>
    <property type="match status" value="1"/>
</dbReference>
<evidence type="ECO:0000259" key="5">
    <source>
        <dbReference type="PROSITE" id="PS50893"/>
    </source>
</evidence>
<feature type="domain" description="ABC transporter" evidence="5">
    <location>
        <begin position="2"/>
        <end position="227"/>
    </location>
</feature>
<dbReference type="RefSeq" id="WP_132415650.1">
    <property type="nucleotide sequence ID" value="NZ_SKFG01000001.1"/>
</dbReference>
<protein>
    <submittedName>
        <fullName evidence="6">ATP-binding cassette domain-containing protein</fullName>
    </submittedName>
</protein>
<gene>
    <name evidence="6" type="ORF">E0485_00990</name>
</gene>
<dbReference type="AlphaFoldDB" id="A0A4R4EKY5"/>
<dbReference type="PROSITE" id="PS50893">
    <property type="entry name" value="ABC_TRANSPORTER_2"/>
    <property type="match status" value="1"/>
</dbReference>
<dbReference type="OrthoDB" id="9804819at2"/>
<comment type="similarity">
    <text evidence="1">Belongs to the ABC transporter superfamily.</text>
</comment>
<dbReference type="PANTHER" id="PTHR43335:SF4">
    <property type="entry name" value="ABC TRANSPORTER, ATP-BINDING PROTEIN"/>
    <property type="match status" value="1"/>
</dbReference>
<evidence type="ECO:0000313" key="6">
    <source>
        <dbReference type="EMBL" id="TCZ80896.1"/>
    </source>
</evidence>
<dbReference type="GO" id="GO:0005524">
    <property type="term" value="F:ATP binding"/>
    <property type="evidence" value="ECO:0007669"/>
    <property type="project" value="UniProtKB-KW"/>
</dbReference>
<keyword evidence="7" id="KW-1185">Reference proteome</keyword>
<evidence type="ECO:0000313" key="7">
    <source>
        <dbReference type="Proteomes" id="UP000295418"/>
    </source>
</evidence>
<dbReference type="PROSITE" id="PS00211">
    <property type="entry name" value="ABC_TRANSPORTER_1"/>
    <property type="match status" value="1"/>
</dbReference>
<evidence type="ECO:0000256" key="2">
    <source>
        <dbReference type="ARBA" id="ARBA00022448"/>
    </source>
</evidence>
<dbReference type="GO" id="GO:0016887">
    <property type="term" value="F:ATP hydrolysis activity"/>
    <property type="evidence" value="ECO:0007669"/>
    <property type="project" value="InterPro"/>
</dbReference>
<keyword evidence="2" id="KW-0813">Transport</keyword>
<dbReference type="InterPro" id="IPR003439">
    <property type="entry name" value="ABC_transporter-like_ATP-bd"/>
</dbReference>
<dbReference type="Pfam" id="PF00005">
    <property type="entry name" value="ABC_tran"/>
    <property type="match status" value="1"/>
</dbReference>
<comment type="caution">
    <text evidence="6">The sequence shown here is derived from an EMBL/GenBank/DDBJ whole genome shotgun (WGS) entry which is preliminary data.</text>
</comment>
<evidence type="ECO:0000256" key="4">
    <source>
        <dbReference type="ARBA" id="ARBA00022840"/>
    </source>
</evidence>
<organism evidence="6 7">
    <name type="scientific">Paenibacillus albiflavus</name>
    <dbReference type="NCBI Taxonomy" id="2545760"/>
    <lineage>
        <taxon>Bacteria</taxon>
        <taxon>Bacillati</taxon>
        <taxon>Bacillota</taxon>
        <taxon>Bacilli</taxon>
        <taxon>Bacillales</taxon>
        <taxon>Paenibacillaceae</taxon>
        <taxon>Paenibacillus</taxon>
    </lineage>
</organism>
<dbReference type="Proteomes" id="UP000295418">
    <property type="component" value="Unassembled WGS sequence"/>
</dbReference>
<name>A0A4R4EKY5_9BACL</name>
<dbReference type="PANTHER" id="PTHR43335">
    <property type="entry name" value="ABC TRANSPORTER, ATP-BINDING PROTEIN"/>
    <property type="match status" value="1"/>
</dbReference>